<comment type="catalytic activity">
    <reaction evidence="1">
        <text>an L-aminoacyl-L-amino acid + H2O = 2 an L-alpha-amino acid</text>
        <dbReference type="Rhea" id="RHEA:48940"/>
        <dbReference type="ChEBI" id="CHEBI:15377"/>
        <dbReference type="ChEBI" id="CHEBI:59869"/>
        <dbReference type="ChEBI" id="CHEBI:77460"/>
        <dbReference type="EC" id="3.4.13.19"/>
    </reaction>
</comment>
<dbReference type="CDD" id="cd01301">
    <property type="entry name" value="rDP_like"/>
    <property type="match status" value="1"/>
</dbReference>
<keyword evidence="1" id="KW-0862">Zinc</keyword>
<comment type="cofactor">
    <cofactor evidence="1">
        <name>Zn(2+)</name>
        <dbReference type="ChEBI" id="CHEBI:29105"/>
    </cofactor>
</comment>
<dbReference type="PROSITE" id="PS51365">
    <property type="entry name" value="RENAL_DIPEPTIDASE_2"/>
    <property type="match status" value="1"/>
</dbReference>
<evidence type="ECO:0000313" key="2">
    <source>
        <dbReference type="EnsemblMetazoa" id="XP_020907881.1"/>
    </source>
</evidence>
<name>A0A913XQ32_EXADI</name>
<dbReference type="SUPFAM" id="SSF51556">
    <property type="entry name" value="Metallo-dependent hydrolases"/>
    <property type="match status" value="1"/>
</dbReference>
<evidence type="ECO:0000256" key="1">
    <source>
        <dbReference type="RuleBase" id="RU341113"/>
    </source>
</evidence>
<dbReference type="GO" id="GO:0098552">
    <property type="term" value="C:side of membrane"/>
    <property type="evidence" value="ECO:0007669"/>
    <property type="project" value="UniProtKB-KW"/>
</dbReference>
<dbReference type="GO" id="GO:0070573">
    <property type="term" value="F:metallodipeptidase activity"/>
    <property type="evidence" value="ECO:0007669"/>
    <property type="project" value="InterPro"/>
</dbReference>
<dbReference type="GeneID" id="110245924"/>
<dbReference type="EC" id="3.4.13.19" evidence="1"/>
<dbReference type="AlphaFoldDB" id="A0A913XQ32"/>
<dbReference type="PANTHER" id="PTHR10443:SF12">
    <property type="entry name" value="DIPEPTIDASE"/>
    <property type="match status" value="1"/>
</dbReference>
<dbReference type="InterPro" id="IPR032466">
    <property type="entry name" value="Metal_Hydrolase"/>
</dbReference>
<dbReference type="GO" id="GO:0046872">
    <property type="term" value="F:metal ion binding"/>
    <property type="evidence" value="ECO:0007669"/>
    <property type="project" value="UniProtKB-UniRule"/>
</dbReference>
<proteinExistence type="inferred from homology"/>
<dbReference type="RefSeq" id="XP_020907881.1">
    <property type="nucleotide sequence ID" value="XM_021052222.1"/>
</dbReference>
<dbReference type="InterPro" id="IPR008257">
    <property type="entry name" value="Pept_M19"/>
</dbReference>
<keyword evidence="3" id="KW-1185">Reference proteome</keyword>
<dbReference type="Pfam" id="PF01244">
    <property type="entry name" value="Peptidase_M19"/>
    <property type="match status" value="1"/>
</dbReference>
<accession>A0A913XQ32</accession>
<dbReference type="EnsemblMetazoa" id="XM_021052222.1">
    <property type="protein sequence ID" value="XP_020907881.1"/>
    <property type="gene ID" value="LOC110245924"/>
</dbReference>
<keyword evidence="1" id="KW-0224">Dipeptidase</keyword>
<dbReference type="PANTHER" id="PTHR10443">
    <property type="entry name" value="MICROSOMAL DIPEPTIDASE"/>
    <property type="match status" value="1"/>
</dbReference>
<evidence type="ECO:0000313" key="3">
    <source>
        <dbReference type="Proteomes" id="UP000887567"/>
    </source>
</evidence>
<sequence>MSIYIPAEYQETGGAKDFADSLIDMVEKFETDHPDKFDVVSSIDEVLAAKAAGKVALPLGIENGAAVEDDLANLEHFFNRGVRYITLTHSKNNQICDSSYEEPDNRKWNGLSPFGKEVVAEMNRLGIMIDISHVSDDAFYQVMELSQAPAIASHSSCRHFTPGFERNMDDEMIRKLAENGGVIQINFGSEELNAYIESYREQNPFPYATLDDVVAHIDHVVKLVGIDHVGLGSDYDGVGDSLPEGLKDVSEFPNLIEALLVKGYSDEDIEKILSGNVIRVWKAVEAKAAELQAQS</sequence>
<dbReference type="GO" id="GO:0006508">
    <property type="term" value="P:proteolysis"/>
    <property type="evidence" value="ECO:0007669"/>
    <property type="project" value="UniProtKB-KW"/>
</dbReference>
<keyword evidence="1" id="KW-0449">Lipoprotein</keyword>
<comment type="similarity">
    <text evidence="1">Belongs to the metallo-dependent hydrolases superfamily. Peptidase M19 family.</text>
</comment>
<dbReference type="Gene3D" id="3.20.20.140">
    <property type="entry name" value="Metal-dependent hydrolases"/>
    <property type="match status" value="1"/>
</dbReference>
<keyword evidence="1" id="KW-0482">Metalloprotease</keyword>
<keyword evidence="1" id="KW-0336">GPI-anchor</keyword>
<comment type="subunit">
    <text evidence="1">Homodimer; disulfide-linked.</text>
</comment>
<dbReference type="Proteomes" id="UP000887567">
    <property type="component" value="Unplaced"/>
</dbReference>
<reference evidence="2" key="1">
    <citation type="submission" date="2022-11" db="UniProtKB">
        <authorList>
            <consortium name="EnsemblMetazoa"/>
        </authorList>
    </citation>
    <scope>IDENTIFICATION</scope>
</reference>
<comment type="subcellular location">
    <subcellularLocation>
        <location evidence="1">Membrane</location>
        <topology evidence="1">Lipid-anchor</topology>
        <topology evidence="1">GPI-anchor</topology>
    </subcellularLocation>
</comment>
<dbReference type="OMA" id="MEDVIAH"/>
<keyword evidence="1" id="KW-0325">Glycoprotein</keyword>
<dbReference type="KEGG" id="epa:110245924"/>
<organism evidence="2 3">
    <name type="scientific">Exaiptasia diaphana</name>
    <name type="common">Tropical sea anemone</name>
    <name type="synonym">Aiptasia pulchella</name>
    <dbReference type="NCBI Taxonomy" id="2652724"/>
    <lineage>
        <taxon>Eukaryota</taxon>
        <taxon>Metazoa</taxon>
        <taxon>Cnidaria</taxon>
        <taxon>Anthozoa</taxon>
        <taxon>Hexacorallia</taxon>
        <taxon>Actiniaria</taxon>
        <taxon>Aiptasiidae</taxon>
        <taxon>Exaiptasia</taxon>
    </lineage>
</organism>
<keyword evidence="1" id="KW-0472">Membrane</keyword>
<dbReference type="OrthoDB" id="445695at2759"/>
<keyword evidence="1" id="KW-0378">Hydrolase</keyword>
<keyword evidence="1" id="KW-1015">Disulfide bond</keyword>
<keyword evidence="1" id="KW-0645">Protease</keyword>
<keyword evidence="1" id="KW-0479">Metal-binding</keyword>
<protein>
    <recommendedName>
        <fullName evidence="1">Dipeptidase</fullName>
        <ecNumber evidence="1">3.4.13.19</ecNumber>
    </recommendedName>
</protein>